<dbReference type="InterPro" id="IPR000160">
    <property type="entry name" value="GGDEF_dom"/>
</dbReference>
<dbReference type="SUPFAM" id="SSF55781">
    <property type="entry name" value="GAF domain-like"/>
    <property type="match status" value="1"/>
</dbReference>
<dbReference type="EMBL" id="CP025003">
    <property type="protein sequence ID" value="ATZ94172.1"/>
    <property type="molecule type" value="Genomic_DNA"/>
</dbReference>
<evidence type="ECO:0000313" key="1">
    <source>
        <dbReference type="EMBL" id="ATZ94172.1"/>
    </source>
</evidence>
<dbReference type="Pfam" id="PF00990">
    <property type="entry name" value="GGDEF"/>
    <property type="match status" value="1"/>
</dbReference>
<evidence type="ECO:0000313" key="2">
    <source>
        <dbReference type="Proteomes" id="UP000231901"/>
    </source>
</evidence>
<gene>
    <name evidence="1" type="ORF">CVE23_09465</name>
</gene>
<dbReference type="SMART" id="SM00267">
    <property type="entry name" value="GGDEF"/>
    <property type="match status" value="1"/>
</dbReference>
<organism evidence="1 2">
    <name type="scientific">Dickeya fangzhongdai</name>
    <dbReference type="NCBI Taxonomy" id="1778540"/>
    <lineage>
        <taxon>Bacteria</taxon>
        <taxon>Pseudomonadati</taxon>
        <taxon>Pseudomonadota</taxon>
        <taxon>Gammaproteobacteria</taxon>
        <taxon>Enterobacterales</taxon>
        <taxon>Pectobacteriaceae</taxon>
        <taxon>Dickeya</taxon>
    </lineage>
</organism>
<dbReference type="InterPro" id="IPR029016">
    <property type="entry name" value="GAF-like_dom_sf"/>
</dbReference>
<dbReference type="NCBIfam" id="TIGR00254">
    <property type="entry name" value="GGDEF"/>
    <property type="match status" value="1"/>
</dbReference>
<dbReference type="InterPro" id="IPR029787">
    <property type="entry name" value="Nucleotide_cyclase"/>
</dbReference>
<dbReference type="SMART" id="SM00065">
    <property type="entry name" value="GAF"/>
    <property type="match status" value="1"/>
</dbReference>
<dbReference type="RefSeq" id="WP_100849405.1">
    <property type="nucleotide sequence ID" value="NZ_BMJF01000001.1"/>
</dbReference>
<name>A0A2K8QL99_9GAMM</name>
<dbReference type="SUPFAM" id="SSF55073">
    <property type="entry name" value="Nucleotide cyclase"/>
    <property type="match status" value="1"/>
</dbReference>
<dbReference type="CDD" id="cd01949">
    <property type="entry name" value="GGDEF"/>
    <property type="match status" value="1"/>
</dbReference>
<protein>
    <submittedName>
        <fullName evidence="1">Diguanylate cyclase</fullName>
    </submittedName>
</protein>
<dbReference type="Proteomes" id="UP000231901">
    <property type="component" value="Chromosome"/>
</dbReference>
<dbReference type="PROSITE" id="PS50887">
    <property type="entry name" value="GGDEF"/>
    <property type="match status" value="1"/>
</dbReference>
<reference evidence="2" key="1">
    <citation type="journal article" date="2018" name="Genome Announc.">
        <title>Complete genome sequence of a Dickeya fangzhongdai type strain causing bleeding canker of pear tree trunks.</title>
        <authorList>
            <person name="Zhao Y."/>
            <person name="Tian Y."/>
            <person name="Li X."/>
            <person name="Hu B."/>
        </authorList>
    </citation>
    <scope>NUCLEOTIDE SEQUENCE [LARGE SCALE GENOMIC DNA]</scope>
    <source>
        <strain evidence="2">DSM 101947</strain>
    </source>
</reference>
<dbReference type="InterPro" id="IPR043128">
    <property type="entry name" value="Rev_trsase/Diguanyl_cyclase"/>
</dbReference>
<dbReference type="Pfam" id="PF13185">
    <property type="entry name" value="GAF_2"/>
    <property type="match status" value="1"/>
</dbReference>
<sequence length="340" mass="38129">MADNLIKRISASLETEKTLKGLVRQLLQTLELVTNMESTYLTRIESERNLQHVVFSHNSKKMQIPEGLSVPWGDSLCKRALDEGRRYMCNVPEHWGDSQAARELDIAAYVSTPVLLDDGSLYGTLCAASTQNQPINERSQQILQLFAELIAQYIQKEQLLQQLQEANEALTTVSYTDELTRLPNRRSIFNQLHQLFSRAHYTGRYVIIAFVDLDGFKHINDHYGHKVGDTFLFEVGQRLQQGIRAGDVLGRLGGDEFIVAGFGAATLAESLTISQSLKTRLTARLIGCFELNTCRIDYAGASIGAIAVNPVTVTPDDAMREADAVMYEEKKRRKSVQLCM</sequence>
<keyword evidence="2" id="KW-1185">Reference proteome</keyword>
<dbReference type="GeneID" id="66564558"/>
<dbReference type="PANTHER" id="PTHR46663:SF4">
    <property type="entry name" value="DIGUANYLATE CYCLASE DGCT-RELATED"/>
    <property type="match status" value="1"/>
</dbReference>
<dbReference type="KEGG" id="dfn:CVE23_09465"/>
<dbReference type="PANTHER" id="PTHR46663">
    <property type="entry name" value="DIGUANYLATE CYCLASE DGCT-RELATED"/>
    <property type="match status" value="1"/>
</dbReference>
<dbReference type="InterPro" id="IPR052163">
    <property type="entry name" value="DGC-Regulatory_Protein"/>
</dbReference>
<dbReference type="AlphaFoldDB" id="A0A2K8QL99"/>
<dbReference type="Gene3D" id="3.30.450.40">
    <property type="match status" value="1"/>
</dbReference>
<accession>A0A2K8QL99</accession>
<dbReference type="InterPro" id="IPR003018">
    <property type="entry name" value="GAF"/>
</dbReference>
<proteinExistence type="predicted"/>
<dbReference type="Gene3D" id="3.30.70.270">
    <property type="match status" value="1"/>
</dbReference>